<name>A0ABR1RWG7_9PEZI</name>
<feature type="domain" description="2EXR" evidence="1">
    <location>
        <begin position="5"/>
        <end position="134"/>
    </location>
</feature>
<proteinExistence type="predicted"/>
<reference evidence="2 3" key="1">
    <citation type="submission" date="2023-01" db="EMBL/GenBank/DDBJ databases">
        <title>Analysis of 21 Apiospora genomes using comparative genomics revels a genus with tremendous synthesis potential of carbohydrate active enzymes and secondary metabolites.</title>
        <authorList>
            <person name="Sorensen T."/>
        </authorList>
    </citation>
    <scope>NUCLEOTIDE SEQUENCE [LARGE SCALE GENOMIC DNA]</scope>
    <source>
        <strain evidence="2 3">CBS 20057</strain>
    </source>
</reference>
<accession>A0ABR1RWG7</accession>
<dbReference type="Proteomes" id="UP001396898">
    <property type="component" value="Unassembled WGS sequence"/>
</dbReference>
<evidence type="ECO:0000313" key="3">
    <source>
        <dbReference type="Proteomes" id="UP001396898"/>
    </source>
</evidence>
<evidence type="ECO:0000313" key="2">
    <source>
        <dbReference type="EMBL" id="KAK8018906.1"/>
    </source>
</evidence>
<gene>
    <name evidence="2" type="ORF">PG991_008096</name>
</gene>
<dbReference type="InterPro" id="IPR045518">
    <property type="entry name" value="2EXR"/>
</dbReference>
<dbReference type="EMBL" id="JAQQWI010000010">
    <property type="protein sequence ID" value="KAK8018906.1"/>
    <property type="molecule type" value="Genomic_DNA"/>
</dbReference>
<organism evidence="2 3">
    <name type="scientific">Apiospora marii</name>
    <dbReference type="NCBI Taxonomy" id="335849"/>
    <lineage>
        <taxon>Eukaryota</taxon>
        <taxon>Fungi</taxon>
        <taxon>Dikarya</taxon>
        <taxon>Ascomycota</taxon>
        <taxon>Pezizomycotina</taxon>
        <taxon>Sordariomycetes</taxon>
        <taxon>Xylariomycetidae</taxon>
        <taxon>Amphisphaeriales</taxon>
        <taxon>Apiosporaceae</taxon>
        <taxon>Apiospora</taxon>
    </lineage>
</organism>
<dbReference type="PANTHER" id="PTHR35910:SF1">
    <property type="entry name" value="2EXR DOMAIN-CONTAINING PROTEIN"/>
    <property type="match status" value="1"/>
</dbReference>
<dbReference type="PANTHER" id="PTHR35910">
    <property type="entry name" value="2EXR DOMAIN-CONTAINING PROTEIN"/>
    <property type="match status" value="1"/>
</dbReference>
<keyword evidence="3" id="KW-1185">Reference proteome</keyword>
<protein>
    <recommendedName>
        <fullName evidence="1">2EXR domain-containing protein</fullName>
    </recommendedName>
</protein>
<evidence type="ECO:0000259" key="1">
    <source>
        <dbReference type="Pfam" id="PF20150"/>
    </source>
</evidence>
<dbReference type="Pfam" id="PF20150">
    <property type="entry name" value="2EXR"/>
    <property type="match status" value="1"/>
</dbReference>
<comment type="caution">
    <text evidence="2">The sequence shown here is derived from an EMBL/GenBank/DDBJ whole genome shotgun (WGS) entry which is preliminary data.</text>
</comment>
<sequence>MATTFHNFVMLPTELRLAIWECSLEEEKAGRHVLVRLEFSQADEQTIMPTRQLTSSLLRVNQEARALFLKAFPVAVDVFKIEVGEHNVWSSCLMVESTQTGEWYLTRQFYYDMPSLREKERHAGLVYLNPKTDIFVLGFGLATGSARNMARYRKVLECQSSPLPRQVGGSIKRVLCLSPFAPCHYRQFEASWDSISADTYTDAETYQYIGPKHMAERILTFDERLEWERLRWSAAQQTPREFKKGLAQTRLPLRVPWVVHNGRRCSDKTIRID</sequence>